<evidence type="ECO:0000256" key="8">
    <source>
        <dbReference type="ARBA" id="ARBA00023306"/>
    </source>
</evidence>
<keyword evidence="6 10" id="KW-0573">Peptidoglycan synthesis</keyword>
<evidence type="ECO:0000313" key="13">
    <source>
        <dbReference type="EMBL" id="KRO31362.1"/>
    </source>
</evidence>
<protein>
    <recommendedName>
        <fullName evidence="10">UDP-N-acetylglucosamine--N-acetylmuramyl-(pentapeptide) pyrophosphoryl-undecaprenol N-acetylglucosamine transferase</fullName>
        <ecNumber evidence="10">2.4.1.227</ecNumber>
    </recommendedName>
    <alternativeName>
        <fullName evidence="10">Undecaprenyl-PP-MurNAc-pentapeptide-UDPGlcNAc GlcNAc transferase</fullName>
    </alternativeName>
</protein>
<feature type="domain" description="Glycosyl transferase family 28 C-terminal" evidence="12">
    <location>
        <begin position="194"/>
        <end position="351"/>
    </location>
</feature>
<dbReference type="EMBL" id="LIAS01000003">
    <property type="protein sequence ID" value="KRO31362.1"/>
    <property type="molecule type" value="Genomic_DNA"/>
</dbReference>
<evidence type="ECO:0000313" key="14">
    <source>
        <dbReference type="Proteomes" id="UP000053941"/>
    </source>
</evidence>
<evidence type="ECO:0000256" key="2">
    <source>
        <dbReference type="ARBA" id="ARBA00022618"/>
    </source>
</evidence>
<comment type="similarity">
    <text evidence="10">Belongs to the glycosyltransferase 28 family. MurG subfamily.</text>
</comment>
<proteinExistence type="inferred from homology"/>
<keyword evidence="3 10" id="KW-0328">Glycosyltransferase</keyword>
<dbReference type="InterPro" id="IPR006009">
    <property type="entry name" value="GlcNAc_MurG"/>
</dbReference>
<dbReference type="Pfam" id="PF04101">
    <property type="entry name" value="Glyco_tran_28_C"/>
    <property type="match status" value="1"/>
</dbReference>
<evidence type="ECO:0000256" key="9">
    <source>
        <dbReference type="ARBA" id="ARBA00023316"/>
    </source>
</evidence>
<dbReference type="InterPro" id="IPR007235">
    <property type="entry name" value="Glyco_trans_28_C"/>
</dbReference>
<comment type="caution">
    <text evidence="10">Lacks conserved residue(s) required for the propagation of feature annotation.</text>
</comment>
<keyword evidence="8 10" id="KW-0131">Cell cycle</keyword>
<feature type="binding site" evidence="10">
    <location>
        <position position="163"/>
    </location>
    <ligand>
        <name>UDP-N-acetyl-alpha-D-glucosamine</name>
        <dbReference type="ChEBI" id="CHEBI:57705"/>
    </ligand>
</feature>
<dbReference type="Gene3D" id="3.40.50.2000">
    <property type="entry name" value="Glycogen Phosphorylase B"/>
    <property type="match status" value="2"/>
</dbReference>
<dbReference type="GO" id="GO:0009252">
    <property type="term" value="P:peptidoglycan biosynthetic process"/>
    <property type="evidence" value="ECO:0007669"/>
    <property type="project" value="UniProtKB-UniRule"/>
</dbReference>
<keyword evidence="7 10" id="KW-0472">Membrane</keyword>
<gene>
    <name evidence="10" type="primary">murG</name>
    <name evidence="13" type="ORF">ABR60_02840</name>
</gene>
<name>A0A0R2P2Z5_9ACTN</name>
<dbReference type="AlphaFoldDB" id="A0A0R2P2Z5"/>
<feature type="binding site" evidence="10">
    <location>
        <position position="294"/>
    </location>
    <ligand>
        <name>UDP-N-acetyl-alpha-D-glucosamine</name>
        <dbReference type="ChEBI" id="CHEBI:57705"/>
    </ligand>
</feature>
<evidence type="ECO:0000256" key="7">
    <source>
        <dbReference type="ARBA" id="ARBA00023136"/>
    </source>
</evidence>
<comment type="subcellular location">
    <subcellularLocation>
        <location evidence="10">Cell membrane</location>
        <topology evidence="10">Peripheral membrane protein</topology>
        <orientation evidence="10">Cytoplasmic side</orientation>
    </subcellularLocation>
</comment>
<evidence type="ECO:0000259" key="11">
    <source>
        <dbReference type="Pfam" id="PF03033"/>
    </source>
</evidence>
<keyword evidence="1 10" id="KW-1003">Cell membrane</keyword>
<dbReference type="GO" id="GO:0071555">
    <property type="term" value="P:cell wall organization"/>
    <property type="evidence" value="ECO:0007669"/>
    <property type="project" value="UniProtKB-KW"/>
</dbReference>
<dbReference type="PANTHER" id="PTHR21015:SF22">
    <property type="entry name" value="GLYCOSYLTRANSFERASE"/>
    <property type="match status" value="1"/>
</dbReference>
<feature type="binding site" evidence="10">
    <location>
        <begin position="12"/>
        <end position="14"/>
    </location>
    <ligand>
        <name>UDP-N-acetyl-alpha-D-glucosamine</name>
        <dbReference type="ChEBI" id="CHEBI:57705"/>
    </ligand>
</feature>
<dbReference type="GO" id="GO:0050511">
    <property type="term" value="F:undecaprenyldiphospho-muramoylpentapeptide beta-N-acetylglucosaminyltransferase activity"/>
    <property type="evidence" value="ECO:0007669"/>
    <property type="project" value="UniProtKB-UniRule"/>
</dbReference>
<dbReference type="GO" id="GO:0005975">
    <property type="term" value="P:carbohydrate metabolic process"/>
    <property type="evidence" value="ECO:0007669"/>
    <property type="project" value="InterPro"/>
</dbReference>
<evidence type="ECO:0000256" key="6">
    <source>
        <dbReference type="ARBA" id="ARBA00022984"/>
    </source>
</evidence>
<organism evidence="13 14">
    <name type="scientific">Actinobacteria bacterium BACL2 MAG-120802-bin41</name>
    <dbReference type="NCBI Taxonomy" id="1655568"/>
    <lineage>
        <taxon>Bacteria</taxon>
        <taxon>Bacillati</taxon>
        <taxon>Actinomycetota</taxon>
        <taxon>Actinomycetes</taxon>
        <taxon>Actinomycetes incertae sedis</taxon>
        <taxon>ac1 cluster</taxon>
    </lineage>
</organism>
<keyword evidence="5 10" id="KW-0133">Cell shape</keyword>
<evidence type="ECO:0000256" key="4">
    <source>
        <dbReference type="ARBA" id="ARBA00022679"/>
    </source>
</evidence>
<keyword evidence="2 10" id="KW-0132">Cell division</keyword>
<sequence>MALRVIFAGGGSAGHIEPALAVAEALQARDPKISCEFLGVLGGLESLLIPKRGYRIHYIPKASFPRKLSPRIILFPFLLLQAILKSRAIIKRADLVIGFGGYVSTPAYLAAWSQKVPIMIHEANAKPGLANRLGRRFAKVIAVNFKGVAEQWPGAVLTGMPIRQSLNNLAELADKSGFRALNCKSLGFDPNRPVVAVFGGSLGSAHINSVIEEFLAKYQDRYQEVQIIHALGINNELPKANSSYLPQPYFHDMASIYASADLLITRSGAVTCSELASLGKYSILIPLPHGNGEQFDNAAALVAQGSAMMVANDDFSSMWLDQNLSKALINAANYQPKSIGSNSESAMKIAELAHDLLKERAE</sequence>
<evidence type="ECO:0000256" key="10">
    <source>
        <dbReference type="HAMAP-Rule" id="MF_00033"/>
    </source>
</evidence>
<comment type="pathway">
    <text evidence="10">Cell wall biogenesis; peptidoglycan biosynthesis.</text>
</comment>
<accession>A0A0R2P2Z5</accession>
<feature type="binding site" evidence="10">
    <location>
        <position position="124"/>
    </location>
    <ligand>
        <name>UDP-N-acetyl-alpha-D-glucosamine</name>
        <dbReference type="ChEBI" id="CHEBI:57705"/>
    </ligand>
</feature>
<evidence type="ECO:0000256" key="1">
    <source>
        <dbReference type="ARBA" id="ARBA00022475"/>
    </source>
</evidence>
<dbReference type="EC" id="2.4.1.227" evidence="10"/>
<evidence type="ECO:0000259" key="12">
    <source>
        <dbReference type="Pfam" id="PF04101"/>
    </source>
</evidence>
<dbReference type="PANTHER" id="PTHR21015">
    <property type="entry name" value="UDP-N-ACETYLGLUCOSAMINE--N-ACETYLMURAMYL-(PENTAPEPTIDE) PYROPHOSPHORYL-UNDECAPRENOL N-ACETYLGLUCOSAMINE TRANSFERASE 1"/>
    <property type="match status" value="1"/>
</dbReference>
<dbReference type="GO" id="GO:0051991">
    <property type="term" value="F:UDP-N-acetyl-D-glucosamine:N-acetylmuramoyl-L-alanyl-D-glutamyl-meso-2,6-diaminopimelyl-D-alanyl-D-alanine-diphosphoundecaprenol 4-beta-N-acetylglucosaminlytransferase activity"/>
    <property type="evidence" value="ECO:0007669"/>
    <property type="project" value="RHEA"/>
</dbReference>
<dbReference type="Pfam" id="PF03033">
    <property type="entry name" value="Glyco_transf_28"/>
    <property type="match status" value="1"/>
</dbReference>
<dbReference type="UniPathway" id="UPA00219"/>
<evidence type="ECO:0000256" key="3">
    <source>
        <dbReference type="ARBA" id="ARBA00022676"/>
    </source>
</evidence>
<comment type="caution">
    <text evidence="13">The sequence shown here is derived from an EMBL/GenBank/DDBJ whole genome shotgun (WGS) entry which is preliminary data.</text>
</comment>
<dbReference type="SUPFAM" id="SSF53756">
    <property type="entry name" value="UDP-Glycosyltransferase/glycogen phosphorylase"/>
    <property type="match status" value="1"/>
</dbReference>
<evidence type="ECO:0000256" key="5">
    <source>
        <dbReference type="ARBA" id="ARBA00022960"/>
    </source>
</evidence>
<comment type="catalytic activity">
    <reaction evidence="10">
        <text>di-trans,octa-cis-undecaprenyl diphospho-N-acetyl-alpha-D-muramoyl-L-alanyl-D-glutamyl-meso-2,6-diaminopimeloyl-D-alanyl-D-alanine + UDP-N-acetyl-alpha-D-glucosamine = di-trans,octa-cis-undecaprenyl diphospho-[N-acetyl-alpha-D-glucosaminyl-(1-&gt;4)]-N-acetyl-alpha-D-muramoyl-L-alanyl-D-glutamyl-meso-2,6-diaminopimeloyl-D-alanyl-D-alanine + UDP + H(+)</text>
        <dbReference type="Rhea" id="RHEA:31227"/>
        <dbReference type="ChEBI" id="CHEBI:15378"/>
        <dbReference type="ChEBI" id="CHEBI:57705"/>
        <dbReference type="ChEBI" id="CHEBI:58223"/>
        <dbReference type="ChEBI" id="CHEBI:61387"/>
        <dbReference type="ChEBI" id="CHEBI:61388"/>
        <dbReference type="EC" id="2.4.1.227"/>
    </reaction>
</comment>
<comment type="function">
    <text evidence="10">Cell wall formation. Catalyzes the transfer of a GlcNAc subunit on undecaprenyl-pyrophosphoryl-MurNAc-pentapeptide (lipid intermediate I) to form undecaprenyl-pyrophosphoryl-MurNAc-(pentapeptide)GlcNAc (lipid intermediate II).</text>
</comment>
<reference evidence="13 14" key="1">
    <citation type="submission" date="2015-10" db="EMBL/GenBank/DDBJ databases">
        <title>Metagenome-Assembled Genomes uncover a global brackish microbiome.</title>
        <authorList>
            <person name="Hugerth L.W."/>
            <person name="Larsson J."/>
            <person name="Alneberg J."/>
            <person name="Lindh M.V."/>
            <person name="Legrand C."/>
            <person name="Pinhassi J."/>
            <person name="Andersson A.F."/>
        </authorList>
    </citation>
    <scope>NUCLEOTIDE SEQUENCE [LARGE SCALE GENOMIC DNA]</scope>
    <source>
        <strain evidence="13">BACL2 MAG-120802-bin41</strain>
    </source>
</reference>
<dbReference type="GO" id="GO:0008360">
    <property type="term" value="P:regulation of cell shape"/>
    <property type="evidence" value="ECO:0007669"/>
    <property type="project" value="UniProtKB-KW"/>
</dbReference>
<dbReference type="Proteomes" id="UP000053941">
    <property type="component" value="Unassembled WGS sequence"/>
</dbReference>
<dbReference type="GO" id="GO:0051301">
    <property type="term" value="P:cell division"/>
    <property type="evidence" value="ECO:0007669"/>
    <property type="project" value="UniProtKB-KW"/>
</dbReference>
<feature type="domain" description="Glycosyltransferase family 28 N-terminal" evidence="11">
    <location>
        <begin position="5"/>
        <end position="142"/>
    </location>
</feature>
<keyword evidence="4 10" id="KW-0808">Transferase</keyword>
<dbReference type="InterPro" id="IPR004276">
    <property type="entry name" value="GlycoTrans_28_N"/>
</dbReference>
<keyword evidence="9 10" id="KW-0961">Cell wall biogenesis/degradation</keyword>
<dbReference type="CDD" id="cd03785">
    <property type="entry name" value="GT28_MurG"/>
    <property type="match status" value="1"/>
</dbReference>
<feature type="binding site" evidence="10">
    <location>
        <position position="201"/>
    </location>
    <ligand>
        <name>UDP-N-acetyl-alpha-D-glucosamine</name>
        <dbReference type="ChEBI" id="CHEBI:57705"/>
    </ligand>
</feature>
<dbReference type="HAMAP" id="MF_00033">
    <property type="entry name" value="MurG"/>
    <property type="match status" value="1"/>
</dbReference>
<dbReference type="GO" id="GO:0005886">
    <property type="term" value="C:plasma membrane"/>
    <property type="evidence" value="ECO:0007669"/>
    <property type="project" value="UniProtKB-SubCell"/>
</dbReference>